<evidence type="ECO:0000256" key="12">
    <source>
        <dbReference type="ARBA" id="ARBA00023122"/>
    </source>
</evidence>
<feature type="transmembrane region" description="Helical" evidence="14">
    <location>
        <begin position="42"/>
        <end position="65"/>
    </location>
</feature>
<dbReference type="CDD" id="cd06164">
    <property type="entry name" value="S2P-M50_SpoIVFB_CBS"/>
    <property type="match status" value="1"/>
</dbReference>
<evidence type="ECO:0000256" key="8">
    <source>
        <dbReference type="ARBA" id="ARBA00022801"/>
    </source>
</evidence>
<evidence type="ECO:0000256" key="5">
    <source>
        <dbReference type="ARBA" id="ARBA00022692"/>
    </source>
</evidence>
<dbReference type="Proteomes" id="UP000248857">
    <property type="component" value="Unassembled WGS sequence"/>
</dbReference>
<dbReference type="GO" id="GO:0008237">
    <property type="term" value="F:metallopeptidase activity"/>
    <property type="evidence" value="ECO:0007669"/>
    <property type="project" value="UniProtKB-UniRule"/>
</dbReference>
<feature type="active site" evidence="15">
    <location>
        <position position="67"/>
    </location>
</feature>
<evidence type="ECO:0000256" key="11">
    <source>
        <dbReference type="ARBA" id="ARBA00023049"/>
    </source>
</evidence>
<feature type="transmembrane region" description="Helical" evidence="14">
    <location>
        <begin position="7"/>
        <end position="30"/>
    </location>
</feature>
<dbReference type="GO" id="GO:0005886">
    <property type="term" value="C:plasma membrane"/>
    <property type="evidence" value="ECO:0007669"/>
    <property type="project" value="UniProtKB-SubCell"/>
</dbReference>
<dbReference type="GO" id="GO:0046872">
    <property type="term" value="F:metal ion binding"/>
    <property type="evidence" value="ECO:0007669"/>
    <property type="project" value="UniProtKB-UniRule"/>
</dbReference>
<dbReference type="SUPFAM" id="SSF54631">
    <property type="entry name" value="CBS-domain pair"/>
    <property type="match status" value="1"/>
</dbReference>
<feature type="binding site" evidence="16">
    <location>
        <position position="70"/>
    </location>
    <ligand>
        <name>Zn(2+)</name>
        <dbReference type="ChEBI" id="CHEBI:29105"/>
        <note>catalytic</note>
    </ligand>
</feature>
<keyword evidence="7" id="KW-0677">Repeat</keyword>
<evidence type="ECO:0000256" key="4">
    <source>
        <dbReference type="ARBA" id="ARBA00022670"/>
    </source>
</evidence>
<dbReference type="EMBL" id="PQWO01000004">
    <property type="protein sequence ID" value="PZD73794.1"/>
    <property type="molecule type" value="Genomic_DNA"/>
</dbReference>
<evidence type="ECO:0000256" key="13">
    <source>
        <dbReference type="ARBA" id="ARBA00023136"/>
    </source>
</evidence>
<comment type="cofactor">
    <cofactor evidence="14 16">
        <name>Zn(2+)</name>
        <dbReference type="ChEBI" id="CHEBI:29105"/>
    </cofactor>
    <text evidence="14 16">Binds 1 zinc ion per subunit.</text>
</comment>
<feature type="transmembrane region" description="Helical" evidence="14">
    <location>
        <begin position="72"/>
        <end position="93"/>
    </location>
</feature>
<comment type="similarity">
    <text evidence="2 14">Belongs to the peptidase M50B family.</text>
</comment>
<evidence type="ECO:0000256" key="14">
    <source>
        <dbReference type="PIRNR" id="PIRNR006404"/>
    </source>
</evidence>
<evidence type="ECO:0000256" key="6">
    <source>
        <dbReference type="ARBA" id="ARBA00022723"/>
    </source>
</evidence>
<keyword evidence="11 14" id="KW-0482">Metalloprotease</keyword>
<feature type="binding site" evidence="16">
    <location>
        <position position="162"/>
    </location>
    <ligand>
        <name>Zn(2+)</name>
        <dbReference type="ChEBI" id="CHEBI:29105"/>
        <note>catalytic</note>
    </ligand>
</feature>
<dbReference type="InterPro" id="IPR046342">
    <property type="entry name" value="CBS_dom_sf"/>
</dbReference>
<keyword evidence="12 17" id="KW-0129">CBS domain</keyword>
<keyword evidence="3 14" id="KW-1003">Cell membrane</keyword>
<dbReference type="CDD" id="cd04639">
    <property type="entry name" value="CBS_pair_peptidase_M50"/>
    <property type="match status" value="1"/>
</dbReference>
<dbReference type="PANTHER" id="PTHR39188">
    <property type="entry name" value="MEMBRANE-ASSOCIATED ZINC METALLOPROTEASE M50B"/>
    <property type="match status" value="1"/>
</dbReference>
<dbReference type="Gene3D" id="3.10.580.10">
    <property type="entry name" value="CBS-domain"/>
    <property type="match status" value="1"/>
</dbReference>
<evidence type="ECO:0000256" key="7">
    <source>
        <dbReference type="ARBA" id="ARBA00022737"/>
    </source>
</evidence>
<organism evidence="19 20">
    <name type="scientific">Acaryochloris thomasi RCC1774</name>
    <dbReference type="NCBI Taxonomy" id="1764569"/>
    <lineage>
        <taxon>Bacteria</taxon>
        <taxon>Bacillati</taxon>
        <taxon>Cyanobacteriota</taxon>
        <taxon>Cyanophyceae</taxon>
        <taxon>Acaryochloridales</taxon>
        <taxon>Acaryochloridaceae</taxon>
        <taxon>Acaryochloris</taxon>
        <taxon>Acaryochloris thomasi</taxon>
    </lineage>
</organism>
<evidence type="ECO:0000313" key="19">
    <source>
        <dbReference type="EMBL" id="PZD73794.1"/>
    </source>
</evidence>
<dbReference type="InterPro" id="IPR008915">
    <property type="entry name" value="Peptidase_M50"/>
</dbReference>
<feature type="domain" description="CBS" evidence="18">
    <location>
        <begin position="306"/>
        <end position="365"/>
    </location>
</feature>
<dbReference type="RefSeq" id="WP_110985630.1">
    <property type="nucleotide sequence ID" value="NZ_CAWNWM010000004.1"/>
</dbReference>
<keyword evidence="6 14" id="KW-0479">Metal-binding</keyword>
<dbReference type="GO" id="GO:0006508">
    <property type="term" value="P:proteolysis"/>
    <property type="evidence" value="ECO:0007669"/>
    <property type="project" value="UniProtKB-KW"/>
</dbReference>
<keyword evidence="8 14" id="KW-0378">Hydrolase</keyword>
<dbReference type="AlphaFoldDB" id="A0A2W1JVN7"/>
<proteinExistence type="inferred from homology"/>
<dbReference type="InterPro" id="IPR000644">
    <property type="entry name" value="CBS_dom"/>
</dbReference>
<evidence type="ECO:0000259" key="18">
    <source>
        <dbReference type="PROSITE" id="PS51371"/>
    </source>
</evidence>
<evidence type="ECO:0000313" key="20">
    <source>
        <dbReference type="Proteomes" id="UP000248857"/>
    </source>
</evidence>
<evidence type="ECO:0000256" key="1">
    <source>
        <dbReference type="ARBA" id="ARBA00004651"/>
    </source>
</evidence>
<protein>
    <recommendedName>
        <fullName evidence="14">Zinc metalloprotease</fullName>
    </recommendedName>
</protein>
<dbReference type="PROSITE" id="PS51371">
    <property type="entry name" value="CBS"/>
    <property type="match status" value="1"/>
</dbReference>
<sequence length="366" mass="39014">MNGNFRLGSLFGIPFYLNASWFLVLLLVTWSYGNGLASQFPALTGVAPWALGLGAAVLLFGSVLAHELGHSLVAMQQGIEVKSITLFLFGGLASLEEESKTPLEAFAVAIAGPAVSIALWGLLNFAGLALPISGPIAAVIGLLATVNLYLALFNMIPGLPLDGGNVLKAAVWKFTGNRYRGIRVAARAGQVVAYVAMISGVVTISFWNLLIGWFLLQNAGRALQSSKVQEALSKYTVADVVAEGHLVIGRNDSLRQLANQAIPFQGKVKEFLVTDEQGQLVGLVDLEQLKTVPTSQWPQVPVQEILSPTAELPKVVQDSQSLLDIVTLFDQEKMQVLAVVKESGALVGLLEKAAVRRHLQQGIAPA</sequence>
<evidence type="ECO:0000256" key="10">
    <source>
        <dbReference type="ARBA" id="ARBA00022989"/>
    </source>
</evidence>
<comment type="subcellular location">
    <subcellularLocation>
        <location evidence="1 14">Cell membrane</location>
        <topology evidence="1 14">Multi-pass membrane protein</topology>
    </subcellularLocation>
</comment>
<comment type="caution">
    <text evidence="19">The sequence shown here is derived from an EMBL/GenBank/DDBJ whole genome shotgun (WGS) entry which is preliminary data.</text>
</comment>
<gene>
    <name evidence="19" type="primary">rip3_2</name>
    <name evidence="19" type="ORF">C1752_01662</name>
</gene>
<keyword evidence="9 14" id="KW-0862">Zinc</keyword>
<dbReference type="PIRSF" id="PIRSF006404">
    <property type="entry name" value="UCP006404_Pept_M50_CBS"/>
    <property type="match status" value="1"/>
</dbReference>
<evidence type="ECO:0000256" key="15">
    <source>
        <dbReference type="PIRSR" id="PIRSR006404-1"/>
    </source>
</evidence>
<keyword evidence="13 14" id="KW-0472">Membrane</keyword>
<keyword evidence="10 14" id="KW-1133">Transmembrane helix</keyword>
<dbReference type="OrthoDB" id="166377at2"/>
<evidence type="ECO:0000256" key="3">
    <source>
        <dbReference type="ARBA" id="ARBA00022475"/>
    </source>
</evidence>
<evidence type="ECO:0000256" key="2">
    <source>
        <dbReference type="ARBA" id="ARBA00007931"/>
    </source>
</evidence>
<evidence type="ECO:0000256" key="16">
    <source>
        <dbReference type="PIRSR" id="PIRSR006404-2"/>
    </source>
</evidence>
<dbReference type="PANTHER" id="PTHR39188:SF3">
    <property type="entry name" value="STAGE IV SPORULATION PROTEIN FB"/>
    <property type="match status" value="1"/>
</dbReference>
<evidence type="ECO:0000256" key="9">
    <source>
        <dbReference type="ARBA" id="ARBA00022833"/>
    </source>
</evidence>
<evidence type="ECO:0000256" key="17">
    <source>
        <dbReference type="PROSITE-ProRule" id="PRU00703"/>
    </source>
</evidence>
<reference evidence="19 20" key="1">
    <citation type="journal article" date="2018" name="Sci. Rep.">
        <title>A novel species of the marine cyanobacterium Acaryochloris with a unique pigment content and lifestyle.</title>
        <authorList>
            <person name="Partensky F."/>
            <person name="Six C."/>
            <person name="Ratin M."/>
            <person name="Garczarek L."/>
            <person name="Vaulot D."/>
            <person name="Probert I."/>
            <person name="Calteau A."/>
            <person name="Gourvil P."/>
            <person name="Marie D."/>
            <person name="Grebert T."/>
            <person name="Bouchier C."/>
            <person name="Le Panse S."/>
            <person name="Gachenot M."/>
            <person name="Rodriguez F."/>
            <person name="Garrido J.L."/>
        </authorList>
    </citation>
    <scope>NUCLEOTIDE SEQUENCE [LARGE SCALE GENOMIC DNA]</scope>
    <source>
        <strain evidence="19 20">RCC1774</strain>
    </source>
</reference>
<feature type="transmembrane region" description="Helical" evidence="14">
    <location>
        <begin position="191"/>
        <end position="216"/>
    </location>
</feature>
<dbReference type="Pfam" id="PF02163">
    <property type="entry name" value="Peptidase_M50"/>
    <property type="match status" value="2"/>
</dbReference>
<dbReference type="InterPro" id="IPR016483">
    <property type="entry name" value="UCP006404_Pept_M50_CBS"/>
</dbReference>
<keyword evidence="5 14" id="KW-0812">Transmembrane</keyword>
<feature type="transmembrane region" description="Helical" evidence="14">
    <location>
        <begin position="105"/>
        <end position="123"/>
    </location>
</feature>
<accession>A0A2W1JVN7</accession>
<name>A0A2W1JVN7_9CYAN</name>
<keyword evidence="20" id="KW-1185">Reference proteome</keyword>
<feature type="binding site" evidence="16">
    <location>
        <position position="66"/>
    </location>
    <ligand>
        <name>Zn(2+)</name>
        <dbReference type="ChEBI" id="CHEBI:29105"/>
        <note>catalytic</note>
    </ligand>
</feature>
<feature type="transmembrane region" description="Helical" evidence="14">
    <location>
        <begin position="135"/>
        <end position="156"/>
    </location>
</feature>
<keyword evidence="4 14" id="KW-0645">Protease</keyword>